<keyword evidence="1" id="KW-0472">Membrane</keyword>
<protein>
    <submittedName>
        <fullName evidence="2">Spore germination protein</fullName>
    </submittedName>
</protein>
<reference evidence="2 3" key="1">
    <citation type="submission" date="2019-07" db="EMBL/GenBank/DDBJ databases">
        <authorList>
            <person name="Kim J."/>
        </authorList>
    </citation>
    <scope>NUCLEOTIDE SEQUENCE [LARGE SCALE GENOMIC DNA]</scope>
    <source>
        <strain evidence="2 3">JC52</strain>
    </source>
</reference>
<dbReference type="EMBL" id="VNJI01000002">
    <property type="protein sequence ID" value="TVY11455.1"/>
    <property type="molecule type" value="Genomic_DNA"/>
</dbReference>
<proteinExistence type="predicted"/>
<evidence type="ECO:0000313" key="3">
    <source>
        <dbReference type="Proteomes" id="UP000317036"/>
    </source>
</evidence>
<organism evidence="2 3">
    <name type="scientific">Paenibacillus cremeus</name>
    <dbReference type="NCBI Taxonomy" id="2163881"/>
    <lineage>
        <taxon>Bacteria</taxon>
        <taxon>Bacillati</taxon>
        <taxon>Bacillota</taxon>
        <taxon>Bacilli</taxon>
        <taxon>Bacillales</taxon>
        <taxon>Paenibacillaceae</taxon>
        <taxon>Paenibacillus</taxon>
    </lineage>
</organism>
<dbReference type="GO" id="GO:0009847">
    <property type="term" value="P:spore germination"/>
    <property type="evidence" value="ECO:0007669"/>
    <property type="project" value="InterPro"/>
</dbReference>
<gene>
    <name evidence="2" type="ORF">FPZ49_01790</name>
</gene>
<name>A0A559KH41_9BACL</name>
<dbReference type="Pfam" id="PF03323">
    <property type="entry name" value="GerA"/>
    <property type="match status" value="1"/>
</dbReference>
<keyword evidence="3" id="KW-1185">Reference proteome</keyword>
<dbReference type="GO" id="GO:0016020">
    <property type="term" value="C:membrane"/>
    <property type="evidence" value="ECO:0007669"/>
    <property type="project" value="InterPro"/>
</dbReference>
<comment type="caution">
    <text evidence="2">The sequence shown here is derived from an EMBL/GenBank/DDBJ whole genome shotgun (WGS) entry which is preliminary data.</text>
</comment>
<evidence type="ECO:0000313" key="2">
    <source>
        <dbReference type="EMBL" id="TVY11455.1"/>
    </source>
</evidence>
<dbReference type="InterPro" id="IPR004995">
    <property type="entry name" value="Spore_Ger"/>
</dbReference>
<sequence length="132" mass="14733">MVCCSPCHETGSEVLQRFSETLDLIIRKFFNRHSNSQAALVYLDGLTDKNSINSHVLQPLMYEQELNPGGDLDVTVGLLDLTDQWAKLEQALLRGCSILFTQGVPQAQIFNTQGWPQRAIEDPQLGCSQRGI</sequence>
<accession>A0A559KH41</accession>
<evidence type="ECO:0000256" key="1">
    <source>
        <dbReference type="ARBA" id="ARBA00023136"/>
    </source>
</evidence>
<dbReference type="Proteomes" id="UP000317036">
    <property type="component" value="Unassembled WGS sequence"/>
</dbReference>
<dbReference type="AlphaFoldDB" id="A0A559KH41"/>